<proteinExistence type="inferred from homology"/>
<reference evidence="6 7" key="1">
    <citation type="submission" date="2021-06" db="EMBL/GenBank/DDBJ databases">
        <title>Bradyrhizobium sp. S2-11-4 Genome sequencing.</title>
        <authorList>
            <person name="Jin L."/>
        </authorList>
    </citation>
    <scope>NUCLEOTIDE SEQUENCE [LARGE SCALE GENOMIC DNA]</scope>
    <source>
        <strain evidence="6 7">S2-11-4</strain>
    </source>
</reference>
<dbReference type="Pfam" id="PF01522">
    <property type="entry name" value="Polysacc_deac_1"/>
    <property type="match status" value="1"/>
</dbReference>
<dbReference type="SUPFAM" id="SSF88713">
    <property type="entry name" value="Glycoside hydrolase/deacetylase"/>
    <property type="match status" value="1"/>
</dbReference>
<organism evidence="6 7">
    <name type="scientific">Bradyrhizobium sediminis</name>
    <dbReference type="NCBI Taxonomy" id="2840469"/>
    <lineage>
        <taxon>Bacteria</taxon>
        <taxon>Pseudomonadati</taxon>
        <taxon>Pseudomonadota</taxon>
        <taxon>Alphaproteobacteria</taxon>
        <taxon>Hyphomicrobiales</taxon>
        <taxon>Nitrobacteraceae</taxon>
        <taxon>Bradyrhizobium</taxon>
    </lineage>
</organism>
<dbReference type="EMBL" id="CP076136">
    <property type="protein sequence ID" value="QWG25093.1"/>
    <property type="molecule type" value="Genomic_DNA"/>
</dbReference>
<comment type="similarity">
    <text evidence="2">Belongs to the polysaccharide deacetylase family.</text>
</comment>
<dbReference type="PROSITE" id="PS51677">
    <property type="entry name" value="NODB"/>
    <property type="match status" value="1"/>
</dbReference>
<keyword evidence="7" id="KW-1185">Reference proteome</keyword>
<accession>A0A975RZC5</accession>
<dbReference type="InterPro" id="IPR011330">
    <property type="entry name" value="Glyco_hydro/deAcase_b/a-brl"/>
</dbReference>
<comment type="function">
    <text evidence="1">Is involved in generating a small heat-stable compound (Nod), an acylated oligomer of N-acetylglucosamine, that stimulates mitosis in various plant protoplasts.</text>
</comment>
<evidence type="ECO:0000256" key="2">
    <source>
        <dbReference type="ARBA" id="ARBA00010973"/>
    </source>
</evidence>
<dbReference type="Proteomes" id="UP000676951">
    <property type="component" value="Chromosome"/>
</dbReference>
<dbReference type="AlphaFoldDB" id="A0A975RZC5"/>
<protein>
    <recommendedName>
        <fullName evidence="3">Chitooligosaccharide deacetylase</fullName>
    </recommendedName>
    <alternativeName>
        <fullName evidence="4">Nodulation protein B</fullName>
    </alternativeName>
</protein>
<evidence type="ECO:0000256" key="3">
    <source>
        <dbReference type="ARBA" id="ARBA00020071"/>
    </source>
</evidence>
<dbReference type="RefSeq" id="WP_215605833.1">
    <property type="nucleotide sequence ID" value="NZ_CP076136.1"/>
</dbReference>
<dbReference type="InterPro" id="IPR002509">
    <property type="entry name" value="NODB_dom"/>
</dbReference>
<name>A0A975RZC5_9BRAD</name>
<dbReference type="Gene3D" id="3.20.20.370">
    <property type="entry name" value="Glycoside hydrolase/deacetylase"/>
    <property type="match status" value="1"/>
</dbReference>
<evidence type="ECO:0000313" key="6">
    <source>
        <dbReference type="EMBL" id="QWG25093.1"/>
    </source>
</evidence>
<evidence type="ECO:0000313" key="7">
    <source>
        <dbReference type="Proteomes" id="UP000676951"/>
    </source>
</evidence>
<evidence type="ECO:0000256" key="4">
    <source>
        <dbReference type="ARBA" id="ARBA00032976"/>
    </source>
</evidence>
<dbReference type="GO" id="GO:0016810">
    <property type="term" value="F:hydrolase activity, acting on carbon-nitrogen (but not peptide) bonds"/>
    <property type="evidence" value="ECO:0007669"/>
    <property type="project" value="InterPro"/>
</dbReference>
<dbReference type="GO" id="GO:0005975">
    <property type="term" value="P:carbohydrate metabolic process"/>
    <property type="evidence" value="ECO:0007669"/>
    <property type="project" value="InterPro"/>
</dbReference>
<evidence type="ECO:0000259" key="5">
    <source>
        <dbReference type="PROSITE" id="PS51677"/>
    </source>
</evidence>
<feature type="domain" description="NodB homology" evidence="5">
    <location>
        <begin position="62"/>
        <end position="316"/>
    </location>
</feature>
<evidence type="ECO:0000256" key="1">
    <source>
        <dbReference type="ARBA" id="ARBA00003236"/>
    </source>
</evidence>
<sequence>MSGIRASAIGRLMRRVRAAAQPSSAVERLKQIVGNGRSSTPTDLAVFKLYASRAASLGLHRPVLFLSFDCDTDLDPPATIEVMKLLDGLGIKATFAVPGVQLERGAEIYREVAQRGCEFMNHGHLPHAEWRDDRYVGITFYEDMPVGAVEADIRKGHETVTRLIGRPPEGFRAPHFGHFKQPHQLALLHRLAHELGYRYCSTTLPEYALIHGPAPLINQVVELPAFGSVRAPTSILDSWTHLSDRRSYALAPTYAELMIETVDRLLAAKMPALLTWYADPAHVAGQAPFERAMRHIASCGIQSLSGRETAALGRVG</sequence>
<dbReference type="CDD" id="cd10917">
    <property type="entry name" value="CE4_NodB_like_6s_7s"/>
    <property type="match status" value="1"/>
</dbReference>
<gene>
    <name evidence="6" type="ORF">KMZ93_09550</name>
</gene>